<accession>A0AAP3BEW9</accession>
<organism evidence="1 2">
    <name type="scientific">Segatella copri</name>
    <dbReference type="NCBI Taxonomy" id="165179"/>
    <lineage>
        <taxon>Bacteria</taxon>
        <taxon>Pseudomonadati</taxon>
        <taxon>Bacteroidota</taxon>
        <taxon>Bacteroidia</taxon>
        <taxon>Bacteroidales</taxon>
        <taxon>Prevotellaceae</taxon>
        <taxon>Segatella</taxon>
    </lineage>
</organism>
<proteinExistence type="predicted"/>
<name>A0AAP3BEW9_9BACT</name>
<dbReference type="AlphaFoldDB" id="A0AAP3BEW9"/>
<protein>
    <submittedName>
        <fullName evidence="1">Uncharacterized protein</fullName>
    </submittedName>
</protein>
<evidence type="ECO:0000313" key="2">
    <source>
        <dbReference type="Proteomes" id="UP001209344"/>
    </source>
</evidence>
<dbReference type="EMBL" id="JAPDVK010000004">
    <property type="protein sequence ID" value="MCW4129688.1"/>
    <property type="molecule type" value="Genomic_DNA"/>
</dbReference>
<sequence>MKKILTPENYNEDCFGIYRIEDVPWHDRNIIVLKPESLRLEMIGILKDMAKSYETGECLNGEE</sequence>
<dbReference type="Proteomes" id="UP001209344">
    <property type="component" value="Unassembled WGS sequence"/>
</dbReference>
<gene>
    <name evidence="1" type="ORF">ONT16_15845</name>
</gene>
<dbReference type="RefSeq" id="WP_264967083.1">
    <property type="nucleotide sequence ID" value="NZ_JAPDVK010000004.1"/>
</dbReference>
<comment type="caution">
    <text evidence="1">The sequence shown here is derived from an EMBL/GenBank/DDBJ whole genome shotgun (WGS) entry which is preliminary data.</text>
</comment>
<evidence type="ECO:0000313" key="1">
    <source>
        <dbReference type="EMBL" id="MCW4129688.1"/>
    </source>
</evidence>
<reference evidence="1" key="1">
    <citation type="submission" date="2022-11" db="EMBL/GenBank/DDBJ databases">
        <title>Genomic repertoires linked with pathogenic potency of arthritogenic Prevotella copri isolated from the gut of rheumatoid arthritis patients.</title>
        <authorList>
            <person name="Nii T."/>
            <person name="Maeda Y."/>
            <person name="Motooka D."/>
            <person name="Naito M."/>
            <person name="Matsumoto Y."/>
            <person name="Ogawa T."/>
            <person name="Oguro-Igashira E."/>
            <person name="Kishikawa T."/>
            <person name="Yamashita M."/>
            <person name="Koizumi S."/>
            <person name="Kurakawa T."/>
            <person name="Okumura R."/>
            <person name="Kayama H."/>
            <person name="Murakami M."/>
            <person name="Sakaguchi T."/>
            <person name="Das B."/>
            <person name="Nakamura S."/>
            <person name="Okada Y."/>
            <person name="Kumanogoh A."/>
            <person name="Takeda K."/>
        </authorList>
    </citation>
    <scope>NUCLEOTIDE SEQUENCE</scope>
    <source>
        <strain evidence="1">F3-75</strain>
    </source>
</reference>